<accession>A0A099D1R1</accession>
<keyword evidence="4" id="KW-1185">Reference proteome</keyword>
<dbReference type="eggNOG" id="ENOG50338DX">
    <property type="taxonomic scope" value="Bacteria"/>
</dbReference>
<dbReference type="HOGENOM" id="CLU_194662_0_0_11"/>
<sequence>MSGVVAAILIVLIAVGGVTIGVVTYFRLQRHRADAVAMANYRKLAEEAVGRQEAVESRLRELDSRLAEIEKMLRSID</sequence>
<dbReference type="Proteomes" id="UP000215043">
    <property type="component" value="Chromosome"/>
</dbReference>
<evidence type="ECO:0000313" key="4">
    <source>
        <dbReference type="Proteomes" id="UP000029737"/>
    </source>
</evidence>
<name>A0A099D1R1_9ACTN</name>
<proteinExistence type="predicted"/>
<keyword evidence="1" id="KW-0812">Transmembrane</keyword>
<reference evidence="3 4" key="1">
    <citation type="journal article" date="2014" name="PLoS ONE">
        <title>Identification and Characterization of a New Erythromycin Biosynthetic Gene Cluster in Actinopolyspora erythraea YIM90600, a Novel Erythronolide-Producing Halophilic Actinomycete Isolated from Salt Field.</title>
        <authorList>
            <person name="Chen D."/>
            <person name="Feng J."/>
            <person name="Huang L."/>
            <person name="Zhang Q."/>
            <person name="Wu J."/>
            <person name="Zhu X."/>
            <person name="Duan Y."/>
            <person name="Xu Z."/>
        </authorList>
    </citation>
    <scope>NUCLEOTIDE SEQUENCE [LARGE SCALE GENOMIC DNA]</scope>
    <source>
        <strain evidence="3 4">YIM90600</strain>
    </source>
</reference>
<dbReference type="EMBL" id="JPMV01000039">
    <property type="protein sequence ID" value="KGI79757.1"/>
    <property type="molecule type" value="Genomic_DNA"/>
</dbReference>
<reference evidence="2 5" key="2">
    <citation type="submission" date="2017-08" db="EMBL/GenBank/DDBJ databases">
        <title>The complete genome sequence of moderately halophilic actinomycete Actinopolyspora erythraea YIM 90600, the producer of novel erythromycin, novel actinopolysporins A-C and tubercidin.</title>
        <authorList>
            <person name="Yin M."/>
            <person name="Tang S."/>
        </authorList>
    </citation>
    <scope>NUCLEOTIDE SEQUENCE [LARGE SCALE GENOMIC DNA]</scope>
    <source>
        <strain evidence="2 5">YIM 90600</strain>
    </source>
</reference>
<dbReference type="OrthoDB" id="3543107at2"/>
<evidence type="ECO:0000313" key="3">
    <source>
        <dbReference type="EMBL" id="KGI79757.1"/>
    </source>
</evidence>
<dbReference type="EMBL" id="CP022752">
    <property type="protein sequence ID" value="ASU77992.1"/>
    <property type="molecule type" value="Genomic_DNA"/>
</dbReference>
<gene>
    <name evidence="2" type="ORF">CDG81_06360</name>
    <name evidence="3" type="ORF">IL38_21395</name>
</gene>
<dbReference type="AlphaFoldDB" id="A0A099D1R1"/>
<keyword evidence="1" id="KW-1133">Transmembrane helix</keyword>
<evidence type="ECO:0000313" key="2">
    <source>
        <dbReference type="EMBL" id="ASU77992.1"/>
    </source>
</evidence>
<evidence type="ECO:0000256" key="1">
    <source>
        <dbReference type="SAM" id="Phobius"/>
    </source>
</evidence>
<dbReference type="RefSeq" id="WP_043577395.1">
    <property type="nucleotide sequence ID" value="NZ_CP022752.1"/>
</dbReference>
<feature type="transmembrane region" description="Helical" evidence="1">
    <location>
        <begin position="6"/>
        <end position="28"/>
    </location>
</feature>
<protein>
    <submittedName>
        <fullName evidence="2">Uncharacterized protein</fullName>
    </submittedName>
</protein>
<keyword evidence="1" id="KW-0472">Membrane</keyword>
<dbReference type="Proteomes" id="UP000029737">
    <property type="component" value="Unassembled WGS sequence"/>
</dbReference>
<dbReference type="KEGG" id="aey:CDG81_06360"/>
<organism evidence="2 5">
    <name type="scientific">Actinopolyspora erythraea</name>
    <dbReference type="NCBI Taxonomy" id="414996"/>
    <lineage>
        <taxon>Bacteria</taxon>
        <taxon>Bacillati</taxon>
        <taxon>Actinomycetota</taxon>
        <taxon>Actinomycetes</taxon>
        <taxon>Actinopolysporales</taxon>
        <taxon>Actinopolysporaceae</taxon>
        <taxon>Actinopolyspora</taxon>
    </lineage>
</organism>
<evidence type="ECO:0000313" key="5">
    <source>
        <dbReference type="Proteomes" id="UP000215043"/>
    </source>
</evidence>